<sequence>MAQGADIQDQEQPQPEAPQQDAPRARGGLGWRKYALGLPLGIVGGVLTLLVGLDTPVGHRLIADIIAANELDNGLRVSIGRIEGSIYGRARLSGIVLRDTHGIFLRAGEGVFDWRPINWFSSGLDIREVVLRRATLQRVPEFRATAAEAQLWPDFDVRLDRVALEKLVIAKPVLGVERRIDAQGSLRVAKGLAAIRLNGRLGGEDRLSLVLDAQRAQDRFALSLDYNAPKNGLLAALTRSRAAREVRAEGRGSWKVWSGWAKAQQDGRNAVAVNFANSEGAVRFDGKLWSDPVLSEGQRHTLGGGVIALAGKGVVADRRFTGDLSARAPNLSAQGKGVLDLRRQRFVDWVLNLKGGPRLPLGKDDEFAGLEARAQMNGAFAAPRAHIVARTARWRSQTTVFEGMTADGNLRREGARWVLPLQLTAAQIRTKDGTFDPELHHVRAAGTLALDGMRLTSPDVALAIPHGTARASLNADLARGDWVVQGKAGLHGWPLSLGPADAQGQVRVSGARGAPWRVAADVTGAIAQLSSHSLENLTGGALRFAGHVDVAQGNHLAVTRGRIDAPSLQMVLEGGRGGDGRIALNGRGQQERYGSFAGELSIGDDGPRGQVRLQDPLPTLGVKDVLVVLTPEAEALRIEARGDSTVGPFTGTAGLIVPRGEGRTRLELRDFLLSSTHVTGSVMLDDDGADGHLTVSGGGVAGLIALAPRGGGQSVDASLDAHNAHFEGDRPLTIASGRLKVSGQLLKQHTTLSADLFAQGIGKGKLFIGRLGLAARLNDGNGTVNATMGGRKGSRFDLQVSSDIAPGKVSVLAGGSFAGQKIAMPRRALFTVESRDGAPGVWRLAPSQIDFGGGRVVAQGLIGNGSTELDLGLVSMPLSLADVVVPDMGLGGKVSGKLTYVQRREALPEGEARVIVKGLTRSGLMLTSRPVDVAVVTRLGARALDLRAVASEGGVSRGRLQARIDQLADTGAINERLGAGRLAAQMRYAGPADALWRLMALDAFDLSGPVEIAADMSGTLDDPSIRGSLAGKGMRLQSAASGTDIGNVDVKGDFDGSALSLSTLSGVAPGGGLVAGSGRVDFAQMGPGRGPSIDVALAARRAQLISRPDMALSATGPIRIMSDGMTGTIAGRLSIDSARWRLGQASSAADLPSLPTREINRRADIAPATERNMPWRLMVDASGGNIRLSGLGLNSLWNADVKLRGALQEPSISGAATLVEGSYDFASKHFDLTRGRISFDGSTPVDPRLDMAASATVNNLTATVTVRGTSLRPEIAFSSVPALPEEELLSRILFGDSITQISAPEALQLGAALAALHGGGGLDPINKLRSVIGLDRLRFVSADATIGRQTGVAVGKYLGRHIYAEIVTDGRGYSATNVEFRLTSWLALLGTVASTGRQSVNAKVSKDY</sequence>
<accession>A0ABY7TXB6</accession>
<dbReference type="PANTHER" id="PTHR36985:SF1">
    <property type="entry name" value="TRANSLOCATION AND ASSEMBLY MODULE SUBUNIT TAMB"/>
    <property type="match status" value="1"/>
</dbReference>
<evidence type="ECO:0000259" key="7">
    <source>
        <dbReference type="Pfam" id="PF04357"/>
    </source>
</evidence>
<gene>
    <name evidence="8" type="ORF">PQ457_02735</name>
</gene>
<proteinExistence type="predicted"/>
<evidence type="ECO:0000256" key="5">
    <source>
        <dbReference type="SAM" id="MobiDB-lite"/>
    </source>
</evidence>
<dbReference type="EMBL" id="CP117417">
    <property type="protein sequence ID" value="WCT77908.1"/>
    <property type="molecule type" value="Genomic_DNA"/>
</dbReference>
<keyword evidence="9" id="KW-1185">Reference proteome</keyword>
<feature type="domain" description="Translocation and assembly module TamB C-terminal" evidence="7">
    <location>
        <begin position="1069"/>
        <end position="1397"/>
    </location>
</feature>
<dbReference type="RefSeq" id="WP_273618259.1">
    <property type="nucleotide sequence ID" value="NZ_CP117417.1"/>
</dbReference>
<keyword evidence="2 6" id="KW-0812">Transmembrane</keyword>
<evidence type="ECO:0000313" key="9">
    <source>
        <dbReference type="Proteomes" id="UP001218231"/>
    </source>
</evidence>
<evidence type="ECO:0000256" key="1">
    <source>
        <dbReference type="ARBA" id="ARBA00004167"/>
    </source>
</evidence>
<keyword evidence="3 6" id="KW-1133">Transmembrane helix</keyword>
<evidence type="ECO:0000256" key="3">
    <source>
        <dbReference type="ARBA" id="ARBA00022989"/>
    </source>
</evidence>
<dbReference type="Pfam" id="PF04357">
    <property type="entry name" value="TamB"/>
    <property type="match status" value="1"/>
</dbReference>
<dbReference type="InterPro" id="IPR007452">
    <property type="entry name" value="TamB_C"/>
</dbReference>
<evidence type="ECO:0000256" key="6">
    <source>
        <dbReference type="SAM" id="Phobius"/>
    </source>
</evidence>
<feature type="compositionally biased region" description="Low complexity" evidence="5">
    <location>
        <begin position="10"/>
        <end position="22"/>
    </location>
</feature>
<keyword evidence="4 6" id="KW-0472">Membrane</keyword>
<protein>
    <submittedName>
        <fullName evidence="8">Translocation/assembly module TamB domain-containing protein</fullName>
    </submittedName>
</protein>
<name>A0ABY7TXB6_9SPHN</name>
<evidence type="ECO:0000256" key="2">
    <source>
        <dbReference type="ARBA" id="ARBA00022692"/>
    </source>
</evidence>
<feature type="transmembrane region" description="Helical" evidence="6">
    <location>
        <begin position="34"/>
        <end position="53"/>
    </location>
</feature>
<organism evidence="8 9">
    <name type="scientific">Novosphingobium humi</name>
    <dbReference type="NCBI Taxonomy" id="2282397"/>
    <lineage>
        <taxon>Bacteria</taxon>
        <taxon>Pseudomonadati</taxon>
        <taxon>Pseudomonadota</taxon>
        <taxon>Alphaproteobacteria</taxon>
        <taxon>Sphingomonadales</taxon>
        <taxon>Sphingomonadaceae</taxon>
        <taxon>Novosphingobium</taxon>
    </lineage>
</organism>
<comment type="subcellular location">
    <subcellularLocation>
        <location evidence="1">Membrane</location>
        <topology evidence="1">Single-pass membrane protein</topology>
    </subcellularLocation>
</comment>
<reference evidence="8 9" key="1">
    <citation type="submission" date="2023-02" db="EMBL/GenBank/DDBJ databases">
        <title>Genome sequence of Novosphingobium humi KACC 19094.</title>
        <authorList>
            <person name="Kim S."/>
            <person name="Heo J."/>
            <person name="Kwon S.-W."/>
        </authorList>
    </citation>
    <scope>NUCLEOTIDE SEQUENCE [LARGE SCALE GENOMIC DNA]</scope>
    <source>
        <strain evidence="8 9">KACC 19094</strain>
    </source>
</reference>
<dbReference type="Proteomes" id="UP001218231">
    <property type="component" value="Chromosome"/>
</dbReference>
<evidence type="ECO:0000256" key="4">
    <source>
        <dbReference type="ARBA" id="ARBA00023136"/>
    </source>
</evidence>
<dbReference type="PANTHER" id="PTHR36985">
    <property type="entry name" value="TRANSLOCATION AND ASSEMBLY MODULE SUBUNIT TAMB"/>
    <property type="match status" value="1"/>
</dbReference>
<evidence type="ECO:0000313" key="8">
    <source>
        <dbReference type="EMBL" id="WCT77908.1"/>
    </source>
</evidence>
<feature type="region of interest" description="Disordered" evidence="5">
    <location>
        <begin position="1"/>
        <end position="24"/>
    </location>
</feature>